<reference evidence="7 8" key="1">
    <citation type="submission" date="2024-09" db="EMBL/GenBank/DDBJ databases">
        <title>Chromosome-scale assembly of Riccia sorocarpa.</title>
        <authorList>
            <person name="Paukszto L."/>
        </authorList>
    </citation>
    <scope>NUCLEOTIDE SEQUENCE [LARGE SCALE GENOMIC DNA]</scope>
    <source>
        <strain evidence="7">LP-2024</strain>
        <tissue evidence="7">Aerial parts of the thallus</tissue>
    </source>
</reference>
<evidence type="ECO:0000256" key="2">
    <source>
        <dbReference type="ARBA" id="ARBA00022821"/>
    </source>
</evidence>
<evidence type="ECO:0000256" key="4">
    <source>
        <dbReference type="ARBA" id="ARBA00023002"/>
    </source>
</evidence>
<name>A0ABD3GFT7_9MARC</name>
<dbReference type="GO" id="GO:0051213">
    <property type="term" value="F:dioxygenase activity"/>
    <property type="evidence" value="ECO:0007669"/>
    <property type="project" value="UniProtKB-KW"/>
</dbReference>
<dbReference type="PANTHER" id="PTHR11903">
    <property type="entry name" value="PROSTAGLANDIN G/H SYNTHASE"/>
    <property type="match status" value="1"/>
</dbReference>
<keyword evidence="3" id="KW-0223">Dioxygenase</keyword>
<keyword evidence="1 6" id="KW-0479">Metal-binding</keyword>
<evidence type="ECO:0000313" key="8">
    <source>
        <dbReference type="Proteomes" id="UP001633002"/>
    </source>
</evidence>
<dbReference type="PANTHER" id="PTHR11903:SF11">
    <property type="entry name" value="ALPHA-DIOXYGENASE 1"/>
    <property type="match status" value="1"/>
</dbReference>
<dbReference type="InterPro" id="IPR010255">
    <property type="entry name" value="Haem_peroxidase_sf"/>
</dbReference>
<evidence type="ECO:0000256" key="3">
    <source>
        <dbReference type="ARBA" id="ARBA00022964"/>
    </source>
</evidence>
<dbReference type="GO" id="GO:0006631">
    <property type="term" value="P:fatty acid metabolic process"/>
    <property type="evidence" value="ECO:0007669"/>
    <property type="project" value="UniProtKB-ARBA"/>
</dbReference>
<dbReference type="GO" id="GO:0006952">
    <property type="term" value="P:defense response"/>
    <property type="evidence" value="ECO:0007669"/>
    <property type="project" value="UniProtKB-KW"/>
</dbReference>
<dbReference type="SUPFAM" id="SSF48113">
    <property type="entry name" value="Heme-dependent peroxidases"/>
    <property type="match status" value="1"/>
</dbReference>
<dbReference type="AlphaFoldDB" id="A0ABD3GFT7"/>
<dbReference type="InterPro" id="IPR050783">
    <property type="entry name" value="Oxylipin_biosynth_metab"/>
</dbReference>
<keyword evidence="4" id="KW-0560">Oxidoreductase</keyword>
<organism evidence="7 8">
    <name type="scientific">Riccia sorocarpa</name>
    <dbReference type="NCBI Taxonomy" id="122646"/>
    <lineage>
        <taxon>Eukaryota</taxon>
        <taxon>Viridiplantae</taxon>
        <taxon>Streptophyta</taxon>
        <taxon>Embryophyta</taxon>
        <taxon>Marchantiophyta</taxon>
        <taxon>Marchantiopsida</taxon>
        <taxon>Marchantiidae</taxon>
        <taxon>Marchantiales</taxon>
        <taxon>Ricciaceae</taxon>
        <taxon>Riccia</taxon>
    </lineage>
</organism>
<dbReference type="InterPro" id="IPR037120">
    <property type="entry name" value="Haem_peroxidase_sf_animal"/>
</dbReference>
<dbReference type="GO" id="GO:0046872">
    <property type="term" value="F:metal ion binding"/>
    <property type="evidence" value="ECO:0007669"/>
    <property type="project" value="UniProtKB-KW"/>
</dbReference>
<dbReference type="PROSITE" id="PS50292">
    <property type="entry name" value="PEROXIDASE_3"/>
    <property type="match status" value="1"/>
</dbReference>
<accession>A0ABD3GFT7</accession>
<evidence type="ECO:0000256" key="6">
    <source>
        <dbReference type="PIRSR" id="PIRSR619791-2"/>
    </source>
</evidence>
<evidence type="ECO:0000313" key="7">
    <source>
        <dbReference type="EMBL" id="KAL3676751.1"/>
    </source>
</evidence>
<dbReference type="EMBL" id="JBJQOH010000008">
    <property type="protein sequence ID" value="KAL3676751.1"/>
    <property type="molecule type" value="Genomic_DNA"/>
</dbReference>
<keyword evidence="2" id="KW-0611">Plant defense</keyword>
<protein>
    <submittedName>
        <fullName evidence="7">Uncharacterized protein</fullName>
    </submittedName>
</protein>
<dbReference type="Pfam" id="PF03098">
    <property type="entry name" value="An_peroxidase"/>
    <property type="match status" value="1"/>
</dbReference>
<evidence type="ECO:0000256" key="1">
    <source>
        <dbReference type="ARBA" id="ARBA00022723"/>
    </source>
</evidence>
<dbReference type="InterPro" id="IPR019791">
    <property type="entry name" value="Haem_peroxidase_animal"/>
</dbReference>
<keyword evidence="5 6" id="KW-0408">Iron</keyword>
<gene>
    <name evidence="7" type="ORF">R1sor_026699</name>
</gene>
<evidence type="ECO:0000256" key="5">
    <source>
        <dbReference type="ARBA" id="ARBA00023004"/>
    </source>
</evidence>
<keyword evidence="8" id="KW-1185">Reference proteome</keyword>
<feature type="binding site" description="axial binding residue" evidence="6">
    <location>
        <position position="359"/>
    </location>
    <ligand>
        <name>heme b</name>
        <dbReference type="ChEBI" id="CHEBI:60344"/>
    </ligand>
    <ligandPart>
        <name>Fe</name>
        <dbReference type="ChEBI" id="CHEBI:18248"/>
    </ligandPart>
</feature>
<dbReference type="Gene3D" id="1.10.640.10">
    <property type="entry name" value="Haem peroxidase domain superfamily, animal type"/>
    <property type="match status" value="1"/>
</dbReference>
<proteinExistence type="predicted"/>
<dbReference type="Proteomes" id="UP001633002">
    <property type="component" value="Unassembled WGS sequence"/>
</dbReference>
<sequence>MGNGSSLISPELRERYNQMPFGYKLMLLYVNIGDRHFKWYKLPVFMGLLYLEFRRTVHQKYNLIAVGPYTENTGDEGAFIGRNMEQAPAKSVAELLDPHPAVVATKLLNRKEFVGTGKQFNMLAASWINFMIHDWIDHEEDTNNLQGVKLSAPESVASQCPLQSFKFYPSKEYDVGKGKVGYKNTRSSWWDASMIYGTNEVNRASVRTFVDGKLKIYKDELLTVDKDGIPLIGDPRNPWMGVAVLQALFVSEHNLICDKLKAAYPTLNDEALYTYAKVTNQAILAKIHTIDWTVELLKMNTLLAGMRANWYGLLGKAFKDKVGNTGNVLLSGIVGQSKAIDHGVPYSLTEEFTSVYRMHPLLPETIFIRDIQAAPIRGSNEPQLLEEVPVKEFVGIEGIKKARKHGIKTLLTSLGHQASGALTLFNYPNWMRDLPVTDTHGQPRKEPVDMQALEIYRDRERFVNRYNQFRRSLFMPEIKSLKDLTDDADTIKVLREVYGDDVEKIDTLVGLLAEKKIPGYAISETAFYVFLLMASRRLEATPNFTSNFNAGTYTEVGLKWVNTTESLKDVISRHHPDIVKTWMTADSAFSVWSAPPENRSSFPPLYLRLP</sequence>
<comment type="caution">
    <text evidence="7">The sequence shown here is derived from an EMBL/GenBank/DDBJ whole genome shotgun (WGS) entry which is preliminary data.</text>
</comment>
<keyword evidence="6" id="KW-0349">Heme</keyword>